<proteinExistence type="predicted"/>
<dbReference type="PANTHER" id="PTHR23020:SF41">
    <property type="entry name" value="AMINOGLYCOSIDE PHOSPHOTRANSFERASE DOMAIN-CONTAINING PROTEIN"/>
    <property type="match status" value="1"/>
</dbReference>
<dbReference type="Pfam" id="PF23212">
    <property type="entry name" value="DUF7064"/>
    <property type="match status" value="1"/>
</dbReference>
<dbReference type="SMART" id="SM00587">
    <property type="entry name" value="CHK"/>
    <property type="match status" value="1"/>
</dbReference>
<dbReference type="eggNOG" id="COG3173">
    <property type="taxonomic scope" value="Bacteria"/>
</dbReference>
<dbReference type="SUPFAM" id="SSF159245">
    <property type="entry name" value="AttH-like"/>
    <property type="match status" value="1"/>
</dbReference>
<dbReference type="HOGENOM" id="CLU_405337_0_0_11"/>
<protein>
    <submittedName>
        <fullName evidence="2">Putative aminoglycoside phosphotransferase</fullName>
    </submittedName>
</protein>
<feature type="domain" description="CHK kinase-like" evidence="1">
    <location>
        <begin position="133"/>
        <end position="310"/>
    </location>
</feature>
<dbReference type="PATRIC" id="fig|710421.3.peg.2976"/>
<dbReference type="AlphaFoldDB" id="I4BKD1"/>
<dbReference type="Pfam" id="PF02958">
    <property type="entry name" value="EcKL"/>
    <property type="match status" value="1"/>
</dbReference>
<keyword evidence="2" id="KW-0808">Transferase</keyword>
<dbReference type="Gene3D" id="3.90.1200.10">
    <property type="match status" value="1"/>
</dbReference>
<reference evidence="2 3" key="1">
    <citation type="submission" date="2012-06" db="EMBL/GenBank/DDBJ databases">
        <title>Complete sequence of chromosome of Mycobacterium chubuense NBB4.</title>
        <authorList>
            <consortium name="US DOE Joint Genome Institute"/>
            <person name="Lucas S."/>
            <person name="Han J."/>
            <person name="Lapidus A."/>
            <person name="Cheng J.-F."/>
            <person name="Goodwin L."/>
            <person name="Pitluck S."/>
            <person name="Peters L."/>
            <person name="Mikhailova N."/>
            <person name="Teshima H."/>
            <person name="Detter J.C."/>
            <person name="Han C."/>
            <person name="Tapia R."/>
            <person name="Land M."/>
            <person name="Hauser L."/>
            <person name="Kyrpides N."/>
            <person name="Ivanova N."/>
            <person name="Pagani I."/>
            <person name="Mattes T."/>
            <person name="Holmes A."/>
            <person name="Rutledge P."/>
            <person name="Paulsen I."/>
            <person name="Coleman N."/>
            <person name="Woyke T."/>
        </authorList>
    </citation>
    <scope>NUCLEOTIDE SEQUENCE [LARGE SCALE GENOMIC DNA]</scope>
    <source>
        <strain evidence="2 3">NBB4</strain>
    </source>
</reference>
<evidence type="ECO:0000313" key="3">
    <source>
        <dbReference type="Proteomes" id="UP000006057"/>
    </source>
</evidence>
<dbReference type="InterPro" id="IPR055492">
    <property type="entry name" value="DUF7064"/>
</dbReference>
<organism evidence="2 3">
    <name type="scientific">Mycolicibacterium chubuense (strain NBB4)</name>
    <name type="common">Mycobacterium chubuense</name>
    <dbReference type="NCBI Taxonomy" id="710421"/>
    <lineage>
        <taxon>Bacteria</taxon>
        <taxon>Bacillati</taxon>
        <taxon>Actinomycetota</taxon>
        <taxon>Actinomycetes</taxon>
        <taxon>Mycobacteriales</taxon>
        <taxon>Mycobacteriaceae</taxon>
        <taxon>Mycolicibacterium</taxon>
    </lineage>
</organism>
<evidence type="ECO:0000313" key="2">
    <source>
        <dbReference type="EMBL" id="AFM17738.1"/>
    </source>
</evidence>
<dbReference type="GO" id="GO:0016740">
    <property type="term" value="F:transferase activity"/>
    <property type="evidence" value="ECO:0007669"/>
    <property type="project" value="UniProtKB-KW"/>
</dbReference>
<dbReference type="PANTHER" id="PTHR23020">
    <property type="entry name" value="UNCHARACTERIZED NUCLEAR HORMONE RECEPTOR-RELATED"/>
    <property type="match status" value="1"/>
</dbReference>
<name>I4BKD1_MYCCN</name>
<dbReference type="Proteomes" id="UP000006057">
    <property type="component" value="Chromosome"/>
</dbReference>
<dbReference type="SUPFAM" id="SSF56112">
    <property type="entry name" value="Protein kinase-like (PK-like)"/>
    <property type="match status" value="1"/>
</dbReference>
<dbReference type="EMBL" id="CP003053">
    <property type="protein sequence ID" value="AFM17738.1"/>
    <property type="molecule type" value="Genomic_DNA"/>
</dbReference>
<dbReference type="InterPro" id="IPR052961">
    <property type="entry name" value="Oxido-Kinase-like_Enzymes"/>
</dbReference>
<dbReference type="STRING" id="710421.Mycch_2984"/>
<accession>I4BKD1</accession>
<keyword evidence="3" id="KW-1185">Reference proteome</keyword>
<dbReference type="InterPro" id="IPR011009">
    <property type="entry name" value="Kinase-like_dom_sf"/>
</dbReference>
<dbReference type="InterPro" id="IPR015897">
    <property type="entry name" value="CHK_kinase-like"/>
</dbReference>
<dbReference type="InterPro" id="IPR004119">
    <property type="entry name" value="EcKL"/>
</dbReference>
<evidence type="ECO:0000259" key="1">
    <source>
        <dbReference type="SMART" id="SM00587"/>
    </source>
</evidence>
<sequence length="679" mass="73885">MPSVPAGLLYLGRVSSSSLRPDLIERPADLTAEWLSAATGRTVTEFAVERIGTGQMSECYRVALTYANGDEAGPASVVLKVAAADPSSRQTGLAMGLYEREVRFYTDIAPGLGGPVAPCFHAAYDPSTGVFDLLLADAAPAVAGNEIRGASAEQAHLALAQLGLVHGRLLGDEALAGADWLNRESPVNQGLMAALYAGFIDRYREQVAPEHRHVCERLVETFDAYMAAEAESGGPQGLVHGDYRLDNMLFGQQGADRALTVVDWQTVTWGPAFTDVAYFLGCALPTDQRRQQYDALLRAYHDALGPDSGVTVDDVRDGVRHQSFFGVLMAIVSPMLVERTDRGDEMFMAMIARHCQHVLDVDALAILPAPSTPEPLQPGLDDEGRHPPADEPLWSESWYFDFADPGQDVGGWIRLGVIPNQGHAWINALLCGPGMPTVAVLDFDAPLPERLAEIHSGTAELELDPVEPLRRYRVSLRGRGEAHDDPAALLRGEAGRPVDVSMELTWTTVGTPYQYRLSPRYEIPCVVSGEVTADGRTFTFSDVAGQRDHSWASRDWWSMDWTWCAFHLDDGTHLHGVDIRIPGMSPLSVGYLQRAGEPLVELDRVSAQDTFGDNGLPISAELRFSPGDLAVTVEMRGHAPVLLRSPDGRTSLFPRAWAAVTTADGRTGIGWIEMNRNQL</sequence>
<dbReference type="KEGG" id="mcb:Mycch_2984"/>
<gene>
    <name evidence="2" type="ordered locus">Mycch_2984</name>
</gene>